<dbReference type="Proteomes" id="UP000887572">
    <property type="component" value="Unplaced"/>
</dbReference>
<accession>A0A914HL16</accession>
<evidence type="ECO:0000313" key="1">
    <source>
        <dbReference type="Proteomes" id="UP000887572"/>
    </source>
</evidence>
<dbReference type="WBParaSite" id="Gr19_v10_g2309.t1">
    <property type="protein sequence ID" value="Gr19_v10_g2309.t1"/>
    <property type="gene ID" value="Gr19_v10_g2309"/>
</dbReference>
<proteinExistence type="predicted"/>
<sequence>MIDDNNKNKRPRYLPSEVWADVFSLIRRDEWACPDRRGPNLVNRRFSALAHARLHERGALLLRLGSKFRITFSEAFPKAIRDYKEMPLPYAPLPKNIVGLEQPTEILLSYLDHRVLVLLSNALLPLLKRHQFCSDYPVLSNPTGNGHNNSICVLLDDCDFWDFIDANLNALAIERVLSPLCKTDGDCTSTYILTITHRMLVSPQVQARAKIC</sequence>
<dbReference type="AlphaFoldDB" id="A0A914HL16"/>
<evidence type="ECO:0000313" key="2">
    <source>
        <dbReference type="WBParaSite" id="Gr19_v10_g2309.t1"/>
    </source>
</evidence>
<keyword evidence="1" id="KW-1185">Reference proteome</keyword>
<organism evidence="1 2">
    <name type="scientific">Globodera rostochiensis</name>
    <name type="common">Golden nematode worm</name>
    <name type="synonym">Heterodera rostochiensis</name>
    <dbReference type="NCBI Taxonomy" id="31243"/>
    <lineage>
        <taxon>Eukaryota</taxon>
        <taxon>Metazoa</taxon>
        <taxon>Ecdysozoa</taxon>
        <taxon>Nematoda</taxon>
        <taxon>Chromadorea</taxon>
        <taxon>Rhabditida</taxon>
        <taxon>Tylenchina</taxon>
        <taxon>Tylenchomorpha</taxon>
        <taxon>Tylenchoidea</taxon>
        <taxon>Heteroderidae</taxon>
        <taxon>Heteroderinae</taxon>
        <taxon>Globodera</taxon>
    </lineage>
</organism>
<name>A0A914HL16_GLORO</name>
<protein>
    <submittedName>
        <fullName evidence="2">F-box domain-containing protein</fullName>
    </submittedName>
</protein>
<reference evidence="2" key="1">
    <citation type="submission" date="2022-11" db="UniProtKB">
        <authorList>
            <consortium name="WormBaseParasite"/>
        </authorList>
    </citation>
    <scope>IDENTIFICATION</scope>
</reference>